<dbReference type="Proteomes" id="UP000009172">
    <property type="component" value="Unassembled WGS sequence"/>
</dbReference>
<dbReference type="PANTHER" id="PTHR32361:SF26">
    <property type="entry name" value="FAD-BINDING 8 DOMAIN-CONTAINING PROTEIN-RELATED"/>
    <property type="match status" value="1"/>
</dbReference>
<accession>F2RNT6</accession>
<evidence type="ECO:0000256" key="4">
    <source>
        <dbReference type="ARBA" id="ARBA00022989"/>
    </source>
</evidence>
<evidence type="ECO:0000313" key="11">
    <source>
        <dbReference type="Proteomes" id="UP000009172"/>
    </source>
</evidence>
<keyword evidence="6 7" id="KW-0472">Membrane</keyword>
<dbReference type="GO" id="GO:0006826">
    <property type="term" value="P:iron ion transport"/>
    <property type="evidence" value="ECO:0007669"/>
    <property type="project" value="TreeGrafter"/>
</dbReference>
<gene>
    <name evidence="10" type="ORF">TESG_00552</name>
</gene>
<dbReference type="HOGENOM" id="CLU_010365_8_1_1"/>
<dbReference type="GO" id="GO:0005886">
    <property type="term" value="C:plasma membrane"/>
    <property type="evidence" value="ECO:0007669"/>
    <property type="project" value="TreeGrafter"/>
</dbReference>
<feature type="transmembrane region" description="Helical" evidence="7">
    <location>
        <begin position="133"/>
        <end position="152"/>
    </location>
</feature>
<name>F2RNT6_TRIT1</name>
<comment type="subcellular location">
    <subcellularLocation>
        <location evidence="1">Membrane</location>
        <topology evidence="1">Multi-pass membrane protein</topology>
    </subcellularLocation>
</comment>
<dbReference type="InterPro" id="IPR013112">
    <property type="entry name" value="FAD-bd_8"/>
</dbReference>
<feature type="domain" description="Ferric oxidoreductase" evidence="8">
    <location>
        <begin position="104"/>
        <end position="207"/>
    </location>
</feature>
<evidence type="ECO:0000256" key="1">
    <source>
        <dbReference type="ARBA" id="ARBA00004141"/>
    </source>
</evidence>
<dbReference type="Gene3D" id="3.40.50.80">
    <property type="entry name" value="Nucleotide-binding domain of ferredoxin-NADP reductase (FNR) module"/>
    <property type="match status" value="1"/>
</dbReference>
<dbReference type="Pfam" id="PF01794">
    <property type="entry name" value="Ferric_reduct"/>
    <property type="match status" value="1"/>
</dbReference>
<keyword evidence="4 7" id="KW-1133">Transmembrane helix</keyword>
<feature type="transmembrane region" description="Helical" evidence="7">
    <location>
        <begin position="164"/>
        <end position="182"/>
    </location>
</feature>
<dbReference type="CDD" id="cd06186">
    <property type="entry name" value="NOX_Duox_like_FAD_NADP"/>
    <property type="match status" value="1"/>
</dbReference>
<keyword evidence="5" id="KW-0406">Ion transport</keyword>
<dbReference type="InterPro" id="IPR013130">
    <property type="entry name" value="Fe3_Rdtase_TM_dom"/>
</dbReference>
<protein>
    <submittedName>
        <fullName evidence="10">Cell surface metalloreductase (FreA)</fullName>
    </submittedName>
</protein>
<feature type="domain" description="FAD-binding 8" evidence="9">
    <location>
        <begin position="268"/>
        <end position="366"/>
    </location>
</feature>
<keyword evidence="11" id="KW-1185">Reference proteome</keyword>
<feature type="transmembrane region" description="Helical" evidence="7">
    <location>
        <begin position="6"/>
        <end position="32"/>
    </location>
</feature>
<dbReference type="InterPro" id="IPR051410">
    <property type="entry name" value="Ferric/Cupric_Reductase"/>
</dbReference>
<evidence type="ECO:0000313" key="10">
    <source>
        <dbReference type="EMBL" id="EGD92992.1"/>
    </source>
</evidence>
<keyword evidence="3 7" id="KW-0812">Transmembrane</keyword>
<feature type="transmembrane region" description="Helical" evidence="7">
    <location>
        <begin position="189"/>
        <end position="209"/>
    </location>
</feature>
<sequence length="530" mass="59795">MDTPLIFAITAGGIFALAFLVLLVLYLFPYLLPCLRRLRSTTVQISKYLTYDYLLRRHRFIGPWTPFKILLHIIYIAVNAICLCLPSPVQGFGRRAGSMSVLNSIILLVTVCLSPTIDRLGVPLRVYQAFHRALGWMVALLSTIHAFTFVVVDGKSFPLYISSNLWGLVGIISLAVLLFLFIRVFRKLAYEISLVVHRVTAALCAYAIWAHISSYRPLALLYLYTGLGILIVLVIRAVSLLYRNGVFTSHAQPRASISRIWNLELDNKDMDNSKYRLIKVCVSTSQPMKVNAGQYINLHFLSASWWSWAQSHPFMVVSWSNEAQESLELIVQPRNGLTADLFHLTSIGPEPTMSLPAFISGPHGVSQSVEEYETILMVASELGVVAIIPYLKRLIYGYKGGISQTRRIHFVWQLHTLDTAKVIQPWLNSLLYEDILDSSYILTISIYAEIGDKRVDKYGNHERAAVYSGVANLKEIFQQEISGEHIPTVEEVQGKMLVLASNNIRDGLRGLVRNHLDKNVKISQLEFQPE</sequence>
<keyword evidence="2" id="KW-0813">Transport</keyword>
<organism evidence="10 11">
    <name type="scientific">Trichophyton tonsurans (strain CBS 112818)</name>
    <name type="common">Scalp ringworm fungus</name>
    <dbReference type="NCBI Taxonomy" id="647933"/>
    <lineage>
        <taxon>Eukaryota</taxon>
        <taxon>Fungi</taxon>
        <taxon>Dikarya</taxon>
        <taxon>Ascomycota</taxon>
        <taxon>Pezizomycotina</taxon>
        <taxon>Eurotiomycetes</taxon>
        <taxon>Eurotiomycetidae</taxon>
        <taxon>Onygenales</taxon>
        <taxon>Arthrodermataceae</taxon>
        <taxon>Trichophyton</taxon>
    </lineage>
</organism>
<dbReference type="EMBL" id="GG698478">
    <property type="protein sequence ID" value="EGD92992.1"/>
    <property type="molecule type" value="Genomic_DNA"/>
</dbReference>
<dbReference type="Pfam" id="PF08022">
    <property type="entry name" value="FAD_binding_8"/>
    <property type="match status" value="1"/>
</dbReference>
<dbReference type="GO" id="GO:0006879">
    <property type="term" value="P:intracellular iron ion homeostasis"/>
    <property type="evidence" value="ECO:0007669"/>
    <property type="project" value="TreeGrafter"/>
</dbReference>
<dbReference type="AlphaFoldDB" id="F2RNT6"/>
<feature type="transmembrane region" description="Helical" evidence="7">
    <location>
        <begin position="221"/>
        <end position="242"/>
    </location>
</feature>
<feature type="transmembrane region" description="Helical" evidence="7">
    <location>
        <begin position="69"/>
        <end position="89"/>
    </location>
</feature>
<evidence type="ECO:0000256" key="3">
    <source>
        <dbReference type="ARBA" id="ARBA00022692"/>
    </source>
</evidence>
<dbReference type="InterPro" id="IPR039261">
    <property type="entry name" value="FNR_nucleotide-bd"/>
</dbReference>
<evidence type="ECO:0000256" key="2">
    <source>
        <dbReference type="ARBA" id="ARBA00022448"/>
    </source>
</evidence>
<feature type="transmembrane region" description="Helical" evidence="7">
    <location>
        <begin position="101"/>
        <end position="121"/>
    </location>
</feature>
<evidence type="ECO:0000256" key="5">
    <source>
        <dbReference type="ARBA" id="ARBA00023065"/>
    </source>
</evidence>
<evidence type="ECO:0000259" key="9">
    <source>
        <dbReference type="Pfam" id="PF08022"/>
    </source>
</evidence>
<evidence type="ECO:0000256" key="6">
    <source>
        <dbReference type="ARBA" id="ARBA00023136"/>
    </source>
</evidence>
<dbReference type="PANTHER" id="PTHR32361">
    <property type="entry name" value="FERRIC/CUPRIC REDUCTASE TRANSMEMBRANE COMPONENT"/>
    <property type="match status" value="1"/>
</dbReference>
<reference evidence="11" key="1">
    <citation type="journal article" date="2012" name="MBio">
        <title>Comparative genome analysis of Trichophyton rubrum and related dermatophytes reveals candidate genes involved in infection.</title>
        <authorList>
            <person name="Martinez D.A."/>
            <person name="Oliver B.G."/>
            <person name="Graeser Y."/>
            <person name="Goldberg J.M."/>
            <person name="Li W."/>
            <person name="Martinez-Rossi N.M."/>
            <person name="Monod M."/>
            <person name="Shelest E."/>
            <person name="Barton R.C."/>
            <person name="Birch E."/>
            <person name="Brakhage A.A."/>
            <person name="Chen Z."/>
            <person name="Gurr S.J."/>
            <person name="Heiman D."/>
            <person name="Heitman J."/>
            <person name="Kosti I."/>
            <person name="Rossi A."/>
            <person name="Saif S."/>
            <person name="Samalova M."/>
            <person name="Saunders C.W."/>
            <person name="Shea T."/>
            <person name="Summerbell R.C."/>
            <person name="Xu J."/>
            <person name="Young S."/>
            <person name="Zeng Q."/>
            <person name="Birren B.W."/>
            <person name="Cuomo C.A."/>
            <person name="White T.C."/>
        </authorList>
    </citation>
    <scope>NUCLEOTIDE SEQUENCE [LARGE SCALE GENOMIC DNA]</scope>
    <source>
        <strain evidence="11">CBS 112818</strain>
    </source>
</reference>
<proteinExistence type="predicted"/>
<evidence type="ECO:0000256" key="7">
    <source>
        <dbReference type="SAM" id="Phobius"/>
    </source>
</evidence>
<dbReference type="GO" id="GO:0015677">
    <property type="term" value="P:copper ion import"/>
    <property type="evidence" value="ECO:0007669"/>
    <property type="project" value="TreeGrafter"/>
</dbReference>
<evidence type="ECO:0000259" key="8">
    <source>
        <dbReference type="Pfam" id="PF01794"/>
    </source>
</evidence>
<dbReference type="GO" id="GO:0000293">
    <property type="term" value="F:ferric-chelate reductase activity"/>
    <property type="evidence" value="ECO:0007669"/>
    <property type="project" value="TreeGrafter"/>
</dbReference>